<dbReference type="Proteomes" id="UP000015103">
    <property type="component" value="Unassembled WGS sequence"/>
</dbReference>
<dbReference type="SUPFAM" id="SSF49464">
    <property type="entry name" value="Carboxypeptidase regulatory domain-like"/>
    <property type="match status" value="2"/>
</dbReference>
<name>T1I514_RHOPR</name>
<keyword evidence="2" id="KW-1185">Reference proteome</keyword>
<dbReference type="VEuPathDB" id="VectorBase:RPRC011383"/>
<dbReference type="Gene3D" id="3.40.630.10">
    <property type="entry name" value="Zn peptidases"/>
    <property type="match status" value="1"/>
</dbReference>
<accession>T1I514</accession>
<dbReference type="Pfam" id="PF13620">
    <property type="entry name" value="CarboxypepD_reg"/>
    <property type="match status" value="1"/>
</dbReference>
<sequence length="572" mass="63987">MKQAHRKDCEVHRGIKGFVWSSSGNPIKNAVVEVDGILKSVKTYKDGDFWRLLPPGKYVISAYAEGYDRQTVNVDLTHQQDGPMQNAYWVNFTLQRDGLKSWSIENDFSQKDSVEQLHQYLNDDQIAEILKSLDAASPSIVRYYEKYGYHYLAISHEVSLGIEHKFHILVIGGLYGSEPSGRELVLRLSRHLSAGHHLRDPNIRTLLQRSVVTLLPVVDTYIEAPCQVTDVRNNPLALEIINNGNTIGKRFEQFLHEQHFDLIVSVPTSCCNYVEPNKIPRMWRHFLRPLMEVISSSVQGIRLTVLNSVHTPLRMAVVSVNGTTYSVSPNQAIAKIMLPPGSYVAKISCKYHEPQLLPVSIEEGQLLDMKVILRETTIGASLAHAGNGIAGYVVDFNHHPVDNAIILVEGTNISQKVNDQGAFWVPLQEGDFVMVATAKGYAPSTKLVKVVHMEPTQVLFTIMKDQDVIGLPRMGFIFLISLAIMLVLGGGLLGCMLCCNDNKSTKGFALLREKSSFFSYSKGNHMQLPVQEDGLKTTAYYDESDIDEESSLSDEEVIDVHKLQKQAAILQQ</sequence>
<dbReference type="PANTHER" id="PTHR11532:SF62">
    <property type="entry name" value="CARBOXYPEPTIDASE D"/>
    <property type="match status" value="1"/>
</dbReference>
<dbReference type="SUPFAM" id="SSF53187">
    <property type="entry name" value="Zn-dependent exopeptidases"/>
    <property type="match status" value="1"/>
</dbReference>
<protein>
    <recommendedName>
        <fullName evidence="3">Carboxypeptidase D</fullName>
    </recommendedName>
</protein>
<dbReference type="EMBL" id="ACPB03002492">
    <property type="status" value="NOT_ANNOTATED_CDS"/>
    <property type="molecule type" value="Genomic_DNA"/>
</dbReference>
<dbReference type="InterPro" id="IPR008969">
    <property type="entry name" value="CarboxyPept-like_regulatory"/>
</dbReference>
<dbReference type="GO" id="GO:0006518">
    <property type="term" value="P:peptide metabolic process"/>
    <property type="evidence" value="ECO:0007669"/>
    <property type="project" value="TreeGrafter"/>
</dbReference>
<dbReference type="GO" id="GO:0005615">
    <property type="term" value="C:extracellular space"/>
    <property type="evidence" value="ECO:0007669"/>
    <property type="project" value="TreeGrafter"/>
</dbReference>
<dbReference type="HOGENOM" id="CLU_476786_0_0_1"/>
<evidence type="ECO:0008006" key="3">
    <source>
        <dbReference type="Google" id="ProtNLM"/>
    </source>
</evidence>
<dbReference type="EnsemblMetazoa" id="RPRC011383-RA">
    <property type="protein sequence ID" value="RPRC011383-PA"/>
    <property type="gene ID" value="RPRC011383"/>
</dbReference>
<dbReference type="InterPro" id="IPR050753">
    <property type="entry name" value="Peptidase_M14_domain"/>
</dbReference>
<dbReference type="eggNOG" id="KOG2649">
    <property type="taxonomic scope" value="Eukaryota"/>
</dbReference>
<dbReference type="PANTHER" id="PTHR11532">
    <property type="entry name" value="PROTEASE M14 CARBOXYPEPTIDASE"/>
    <property type="match status" value="1"/>
</dbReference>
<dbReference type="CDD" id="cd11308">
    <property type="entry name" value="Peptidase_M14NE-CP-C_like"/>
    <property type="match status" value="1"/>
</dbReference>
<dbReference type="STRING" id="13249.T1I514"/>
<dbReference type="GO" id="GO:0016485">
    <property type="term" value="P:protein processing"/>
    <property type="evidence" value="ECO:0007669"/>
    <property type="project" value="TreeGrafter"/>
</dbReference>
<organism evidence="1 2">
    <name type="scientific">Rhodnius prolixus</name>
    <name type="common">Triatomid bug</name>
    <dbReference type="NCBI Taxonomy" id="13249"/>
    <lineage>
        <taxon>Eukaryota</taxon>
        <taxon>Metazoa</taxon>
        <taxon>Ecdysozoa</taxon>
        <taxon>Arthropoda</taxon>
        <taxon>Hexapoda</taxon>
        <taxon>Insecta</taxon>
        <taxon>Pterygota</taxon>
        <taxon>Neoptera</taxon>
        <taxon>Paraneoptera</taxon>
        <taxon>Hemiptera</taxon>
        <taxon>Heteroptera</taxon>
        <taxon>Panheteroptera</taxon>
        <taxon>Cimicomorpha</taxon>
        <taxon>Reduviidae</taxon>
        <taxon>Triatominae</taxon>
        <taxon>Rhodnius</taxon>
    </lineage>
</organism>
<evidence type="ECO:0000313" key="2">
    <source>
        <dbReference type="Proteomes" id="UP000015103"/>
    </source>
</evidence>
<proteinExistence type="predicted"/>
<dbReference type="GO" id="GO:0004181">
    <property type="term" value="F:metallocarboxypeptidase activity"/>
    <property type="evidence" value="ECO:0007669"/>
    <property type="project" value="TreeGrafter"/>
</dbReference>
<dbReference type="InParanoid" id="T1I514"/>
<dbReference type="AlphaFoldDB" id="T1I514"/>
<reference evidence="1" key="1">
    <citation type="submission" date="2015-05" db="UniProtKB">
        <authorList>
            <consortium name="EnsemblMetazoa"/>
        </authorList>
    </citation>
    <scope>IDENTIFICATION</scope>
</reference>
<dbReference type="EMBL" id="ACPB03002491">
    <property type="status" value="NOT_ANNOTATED_CDS"/>
    <property type="molecule type" value="Genomic_DNA"/>
</dbReference>
<evidence type="ECO:0000313" key="1">
    <source>
        <dbReference type="EnsemblMetazoa" id="RPRC011383-PA"/>
    </source>
</evidence>
<dbReference type="Gene3D" id="2.60.40.1120">
    <property type="entry name" value="Carboxypeptidase-like, regulatory domain"/>
    <property type="match status" value="2"/>
</dbReference>